<dbReference type="PANTHER" id="PTHR36409">
    <property type="entry name" value="EXPRESSED PROTEIN"/>
    <property type="match status" value="1"/>
</dbReference>
<dbReference type="AlphaFoldDB" id="A0A9R1XL41"/>
<dbReference type="Proteomes" id="UP000235145">
    <property type="component" value="Unassembled WGS sequence"/>
</dbReference>
<dbReference type="PANTHER" id="PTHR36409:SF1">
    <property type="entry name" value="BLOC-1-RELATED COMPLEX SUBUNIT 5"/>
    <property type="match status" value="1"/>
</dbReference>
<name>A0A9R1XL41_LACSA</name>
<gene>
    <name evidence="2" type="ORF">LSAT_V11C400214050</name>
</gene>
<accession>A0A9R1XL41</accession>
<evidence type="ECO:0000256" key="1">
    <source>
        <dbReference type="SAM" id="MobiDB-lite"/>
    </source>
</evidence>
<evidence type="ECO:0000313" key="2">
    <source>
        <dbReference type="EMBL" id="KAJ0213814.1"/>
    </source>
</evidence>
<organism evidence="2 3">
    <name type="scientific">Lactuca sativa</name>
    <name type="common">Garden lettuce</name>
    <dbReference type="NCBI Taxonomy" id="4236"/>
    <lineage>
        <taxon>Eukaryota</taxon>
        <taxon>Viridiplantae</taxon>
        <taxon>Streptophyta</taxon>
        <taxon>Embryophyta</taxon>
        <taxon>Tracheophyta</taxon>
        <taxon>Spermatophyta</taxon>
        <taxon>Magnoliopsida</taxon>
        <taxon>eudicotyledons</taxon>
        <taxon>Gunneridae</taxon>
        <taxon>Pentapetalae</taxon>
        <taxon>asterids</taxon>
        <taxon>campanulids</taxon>
        <taxon>Asterales</taxon>
        <taxon>Asteraceae</taxon>
        <taxon>Cichorioideae</taxon>
        <taxon>Cichorieae</taxon>
        <taxon>Lactucinae</taxon>
        <taxon>Lactuca</taxon>
    </lineage>
</organism>
<sequence>MGSSESTLSRSQKGDDGITTVSERLESSDPVLEKLNSLQIATSILTSEPSKSSLTDILVNRPSTSSDAVIVDPKVLMELYTTYQEWQEQQAHTFNKRQEEVENKIEIVNALAVKLLQTYTSSFTAMKTTSSHLWGVHELQVEVGELKGRLTEVISNCDGVCKRIVAEGPESLQSSIKPFTAASTTTSFSSTTSLIL</sequence>
<reference evidence="2 3" key="1">
    <citation type="journal article" date="2017" name="Nat. Commun.">
        <title>Genome assembly with in vitro proximity ligation data and whole-genome triplication in lettuce.</title>
        <authorList>
            <person name="Reyes-Chin-Wo S."/>
            <person name="Wang Z."/>
            <person name="Yang X."/>
            <person name="Kozik A."/>
            <person name="Arikit S."/>
            <person name="Song C."/>
            <person name="Xia L."/>
            <person name="Froenicke L."/>
            <person name="Lavelle D.O."/>
            <person name="Truco M.J."/>
            <person name="Xia R."/>
            <person name="Zhu S."/>
            <person name="Xu C."/>
            <person name="Xu H."/>
            <person name="Xu X."/>
            <person name="Cox K."/>
            <person name="Korf I."/>
            <person name="Meyers B.C."/>
            <person name="Michelmore R.W."/>
        </authorList>
    </citation>
    <scope>NUCLEOTIDE SEQUENCE [LARGE SCALE GENOMIC DNA]</scope>
    <source>
        <strain evidence="3">cv. Salinas</strain>
        <tissue evidence="2">Seedlings</tissue>
    </source>
</reference>
<proteinExistence type="predicted"/>
<protein>
    <submittedName>
        <fullName evidence="2">Uncharacterized protein</fullName>
    </submittedName>
</protein>
<evidence type="ECO:0000313" key="3">
    <source>
        <dbReference type="Proteomes" id="UP000235145"/>
    </source>
</evidence>
<comment type="caution">
    <text evidence="2">The sequence shown here is derived from an EMBL/GenBank/DDBJ whole genome shotgun (WGS) entry which is preliminary data.</text>
</comment>
<feature type="compositionally biased region" description="Polar residues" evidence="1">
    <location>
        <begin position="1"/>
        <end position="11"/>
    </location>
</feature>
<feature type="region of interest" description="Disordered" evidence="1">
    <location>
        <begin position="1"/>
        <end position="26"/>
    </location>
</feature>
<keyword evidence="3" id="KW-1185">Reference proteome</keyword>
<dbReference type="EMBL" id="NBSK02000004">
    <property type="protein sequence ID" value="KAJ0213814.1"/>
    <property type="molecule type" value="Genomic_DNA"/>
</dbReference>